<name>A0ABU9Q1B7_9BURK</name>
<dbReference type="Proteomes" id="UP001495910">
    <property type="component" value="Unassembled WGS sequence"/>
</dbReference>
<accession>A0ABU9Q1B7</accession>
<dbReference type="RefSeq" id="WP_092399954.1">
    <property type="nucleotide sequence ID" value="NZ_JBANDC010000019.1"/>
</dbReference>
<sequence length="112" mass="12719">MDHQSHFDMRLKELEEKATGRLLMADVFSNTAFDDLYSYACEKAVKLKTEFVIPRQYLASILDAANAIRSRAEYLPEVRLHLNVAQNFDVLLGLIAKGEAPEDRKPGVPRIL</sequence>
<protein>
    <submittedName>
        <fullName evidence="1">Uncharacterized protein</fullName>
    </submittedName>
</protein>
<keyword evidence="2" id="KW-1185">Reference proteome</keyword>
<organism evidence="1 2">
    <name type="scientific">Collimonas rhizosphaerae</name>
    <dbReference type="NCBI Taxonomy" id="3126357"/>
    <lineage>
        <taxon>Bacteria</taxon>
        <taxon>Pseudomonadati</taxon>
        <taxon>Pseudomonadota</taxon>
        <taxon>Betaproteobacteria</taxon>
        <taxon>Burkholderiales</taxon>
        <taxon>Oxalobacteraceae</taxon>
        <taxon>Collimonas</taxon>
    </lineage>
</organism>
<proteinExistence type="predicted"/>
<evidence type="ECO:0000313" key="1">
    <source>
        <dbReference type="EMBL" id="MEM4990021.1"/>
    </source>
</evidence>
<comment type="caution">
    <text evidence="1">The sequence shown here is derived from an EMBL/GenBank/DDBJ whole genome shotgun (WGS) entry which is preliminary data.</text>
</comment>
<dbReference type="EMBL" id="JBANDC010000019">
    <property type="protein sequence ID" value="MEM4990021.1"/>
    <property type="molecule type" value="Genomic_DNA"/>
</dbReference>
<evidence type="ECO:0000313" key="2">
    <source>
        <dbReference type="Proteomes" id="UP001495910"/>
    </source>
</evidence>
<gene>
    <name evidence="1" type="ORF">V8G57_21715</name>
</gene>
<reference evidence="1 2" key="1">
    <citation type="submission" date="2024-02" db="EMBL/GenBank/DDBJ databases">
        <title>Draft genome sequence of Collimonas sp. strain H4R21, an effective mineral-weathering bacterial strain isolated from the beech rhizosphere.</title>
        <authorList>
            <person name="Morin E."/>
            <person name="Uroz S."/>
            <person name="Leveau J.H.J."/>
            <person name="Kumar R."/>
            <person name="Rey M.W."/>
            <person name="Pham J."/>
        </authorList>
    </citation>
    <scope>NUCLEOTIDE SEQUENCE [LARGE SCALE GENOMIC DNA]</scope>
    <source>
        <strain evidence="1 2">H4R21</strain>
    </source>
</reference>